<dbReference type="InParanoid" id="A0A1B6PFJ8"/>
<accession>A0A1B6PFJ8</accession>
<dbReference type="SUPFAM" id="SSF49599">
    <property type="entry name" value="TRAF domain-like"/>
    <property type="match status" value="1"/>
</dbReference>
<dbReference type="GO" id="GO:0016567">
    <property type="term" value="P:protein ubiquitination"/>
    <property type="evidence" value="ECO:0007669"/>
    <property type="project" value="InterPro"/>
</dbReference>
<dbReference type="EMBL" id="CM000766">
    <property type="protein sequence ID" value="KXG24456.1"/>
    <property type="molecule type" value="Genomic_DNA"/>
</dbReference>
<dbReference type="STRING" id="4558.A0A1B6PFJ8"/>
<dbReference type="Gene3D" id="2.60.210.10">
    <property type="entry name" value="Apoptosis, Tumor Necrosis Factor Receptor Associated Protein 2, Chain A"/>
    <property type="match status" value="1"/>
</dbReference>
<dbReference type="OMA" id="WRVDLYP"/>
<name>A0A1B6PFJ8_SORBI</name>
<dbReference type="eggNOG" id="KOG1987">
    <property type="taxonomic scope" value="Eukaryota"/>
</dbReference>
<evidence type="ECO:0000256" key="1">
    <source>
        <dbReference type="SAM" id="MobiDB-lite"/>
    </source>
</evidence>
<evidence type="ECO:0000313" key="3">
    <source>
        <dbReference type="EMBL" id="KXG24456.1"/>
    </source>
</evidence>
<dbReference type="PANTHER" id="PTHR26379">
    <property type="entry name" value="BTB/POZ AND MATH DOMAIN-CONTAINING PROTEIN 1"/>
    <property type="match status" value="1"/>
</dbReference>
<dbReference type="Proteomes" id="UP000000768">
    <property type="component" value="Chromosome 7"/>
</dbReference>
<gene>
    <name evidence="3" type="ORF">SORBI_3007G044700</name>
</gene>
<dbReference type="Pfam" id="PF22486">
    <property type="entry name" value="MATH_2"/>
    <property type="match status" value="1"/>
</dbReference>
<feature type="region of interest" description="Disordered" evidence="1">
    <location>
        <begin position="180"/>
        <end position="221"/>
    </location>
</feature>
<dbReference type="PROSITE" id="PS50144">
    <property type="entry name" value="MATH"/>
    <property type="match status" value="1"/>
</dbReference>
<organism evidence="3 4">
    <name type="scientific">Sorghum bicolor</name>
    <name type="common">Sorghum</name>
    <name type="synonym">Sorghum vulgare</name>
    <dbReference type="NCBI Taxonomy" id="4558"/>
    <lineage>
        <taxon>Eukaryota</taxon>
        <taxon>Viridiplantae</taxon>
        <taxon>Streptophyta</taxon>
        <taxon>Embryophyta</taxon>
        <taxon>Tracheophyta</taxon>
        <taxon>Spermatophyta</taxon>
        <taxon>Magnoliopsida</taxon>
        <taxon>Liliopsida</taxon>
        <taxon>Poales</taxon>
        <taxon>Poaceae</taxon>
        <taxon>PACMAD clade</taxon>
        <taxon>Panicoideae</taxon>
        <taxon>Andropogonodae</taxon>
        <taxon>Andropogoneae</taxon>
        <taxon>Sorghinae</taxon>
        <taxon>Sorghum</taxon>
    </lineage>
</organism>
<feature type="compositionally biased region" description="Basic residues" evidence="1">
    <location>
        <begin position="207"/>
        <end position="221"/>
    </location>
</feature>
<dbReference type="InterPro" id="IPR002083">
    <property type="entry name" value="MATH/TRAF_dom"/>
</dbReference>
<dbReference type="Gramene" id="KXG24456">
    <property type="protein sequence ID" value="KXG24456"/>
    <property type="gene ID" value="SORBI_3007G044700"/>
</dbReference>
<reference evidence="3 4" key="1">
    <citation type="journal article" date="2009" name="Nature">
        <title>The Sorghum bicolor genome and the diversification of grasses.</title>
        <authorList>
            <person name="Paterson A.H."/>
            <person name="Bowers J.E."/>
            <person name="Bruggmann R."/>
            <person name="Dubchak I."/>
            <person name="Grimwood J."/>
            <person name="Gundlach H."/>
            <person name="Haberer G."/>
            <person name="Hellsten U."/>
            <person name="Mitros T."/>
            <person name="Poliakov A."/>
            <person name="Schmutz J."/>
            <person name="Spannagl M."/>
            <person name="Tang H."/>
            <person name="Wang X."/>
            <person name="Wicker T."/>
            <person name="Bharti A.K."/>
            <person name="Chapman J."/>
            <person name="Feltus F.A."/>
            <person name="Gowik U."/>
            <person name="Grigoriev I.V."/>
            <person name="Lyons E."/>
            <person name="Maher C.A."/>
            <person name="Martis M."/>
            <person name="Narechania A."/>
            <person name="Otillar R.P."/>
            <person name="Penning B.W."/>
            <person name="Salamov A.A."/>
            <person name="Wang Y."/>
            <person name="Zhang L."/>
            <person name="Carpita N.C."/>
            <person name="Freeling M."/>
            <person name="Gingle A.R."/>
            <person name="Hash C.T."/>
            <person name="Keller B."/>
            <person name="Klein P."/>
            <person name="Kresovich S."/>
            <person name="McCann M.C."/>
            <person name="Ming R."/>
            <person name="Peterson D.G."/>
            <person name="Mehboob-ur-Rahman"/>
            <person name="Ware D."/>
            <person name="Westhoff P."/>
            <person name="Mayer K.F."/>
            <person name="Messing J."/>
            <person name="Rokhsar D.S."/>
        </authorList>
    </citation>
    <scope>NUCLEOTIDE SEQUENCE [LARGE SCALE GENOMIC DNA]</scope>
    <source>
        <strain evidence="4">cv. BTx623</strain>
    </source>
</reference>
<sequence>MDAIVEAASGFHVLRIEGYSLTNRRSPAARRISSQNFTVGGRRWRVDLYPNGTDSSNDESDSIALFLVYDGEQAVYRNRVDDHEPLNRLRAQYRFCLLDHAGNAAYELPAEKGVFTSRSGGGRGDDNDRRGCGHDTFISWDELEARRERLLLKDDCLAIRCDVGVLDQLTLRSIAVGAKRSRSARDDTDTKSSSSSDDDTDSDDSRSRRRKKRRRRRRRRHQATWLDDREYVLRTLES</sequence>
<dbReference type="PANTHER" id="PTHR26379:SF282">
    <property type="entry name" value="OS04G0433000 PROTEIN"/>
    <property type="match status" value="1"/>
</dbReference>
<reference evidence="4" key="2">
    <citation type="journal article" date="2018" name="Plant J.">
        <title>The Sorghum bicolor reference genome: improved assembly, gene annotations, a transcriptome atlas, and signatures of genome organization.</title>
        <authorList>
            <person name="McCormick R.F."/>
            <person name="Truong S.K."/>
            <person name="Sreedasyam A."/>
            <person name="Jenkins J."/>
            <person name="Shu S."/>
            <person name="Sims D."/>
            <person name="Kennedy M."/>
            <person name="Amirebrahimi M."/>
            <person name="Weers B.D."/>
            <person name="McKinley B."/>
            <person name="Mattison A."/>
            <person name="Morishige D.T."/>
            <person name="Grimwood J."/>
            <person name="Schmutz J."/>
            <person name="Mullet J.E."/>
        </authorList>
    </citation>
    <scope>NUCLEOTIDE SEQUENCE [LARGE SCALE GENOMIC DNA]</scope>
    <source>
        <strain evidence="4">cv. BTx623</strain>
    </source>
</reference>
<dbReference type="InterPro" id="IPR008974">
    <property type="entry name" value="TRAF-like"/>
</dbReference>
<evidence type="ECO:0000313" key="4">
    <source>
        <dbReference type="Proteomes" id="UP000000768"/>
    </source>
</evidence>
<evidence type="ECO:0000259" key="2">
    <source>
        <dbReference type="PROSITE" id="PS50144"/>
    </source>
</evidence>
<dbReference type="CDD" id="cd00121">
    <property type="entry name" value="MATH"/>
    <property type="match status" value="1"/>
</dbReference>
<keyword evidence="4" id="KW-1185">Reference proteome</keyword>
<dbReference type="AlphaFoldDB" id="A0A1B6PFJ8"/>
<feature type="domain" description="MATH" evidence="2">
    <location>
        <begin position="9"/>
        <end position="163"/>
    </location>
</feature>
<dbReference type="InterPro" id="IPR045005">
    <property type="entry name" value="BPM1-6"/>
</dbReference>
<proteinExistence type="predicted"/>
<protein>
    <recommendedName>
        <fullName evidence="2">MATH domain-containing protein</fullName>
    </recommendedName>
</protein>